<feature type="compositionally biased region" description="Polar residues" evidence="3">
    <location>
        <begin position="390"/>
        <end position="404"/>
    </location>
</feature>
<dbReference type="Pfam" id="PF00076">
    <property type="entry name" value="RRM_1"/>
    <property type="match status" value="1"/>
</dbReference>
<feature type="region of interest" description="Disordered" evidence="3">
    <location>
        <begin position="246"/>
        <end position="265"/>
    </location>
</feature>
<proteinExistence type="predicted"/>
<feature type="domain" description="NTF2" evidence="5">
    <location>
        <begin position="72"/>
        <end position="187"/>
    </location>
</feature>
<name>A0A8H3IGB2_9LECA</name>
<feature type="compositionally biased region" description="Low complexity" evidence="3">
    <location>
        <begin position="323"/>
        <end position="342"/>
    </location>
</feature>
<evidence type="ECO:0008006" key="8">
    <source>
        <dbReference type="Google" id="ProtNLM"/>
    </source>
</evidence>
<dbReference type="GO" id="GO:1990861">
    <property type="term" value="C:Ubp3-Bre5 deubiquitination complex"/>
    <property type="evidence" value="ECO:0007669"/>
    <property type="project" value="TreeGrafter"/>
</dbReference>
<feature type="region of interest" description="Disordered" evidence="3">
    <location>
        <begin position="368"/>
        <end position="442"/>
    </location>
</feature>
<dbReference type="SUPFAM" id="SSF54928">
    <property type="entry name" value="RNA-binding domain, RBD"/>
    <property type="match status" value="1"/>
</dbReference>
<dbReference type="PANTHER" id="PTHR10693:SF20">
    <property type="entry name" value="AT27578P"/>
    <property type="match status" value="1"/>
</dbReference>
<accession>A0A8H3IGB2</accession>
<dbReference type="GO" id="GO:1990904">
    <property type="term" value="C:ribonucleoprotein complex"/>
    <property type="evidence" value="ECO:0007669"/>
    <property type="project" value="TreeGrafter"/>
</dbReference>
<evidence type="ECO:0000259" key="4">
    <source>
        <dbReference type="PROSITE" id="PS50102"/>
    </source>
</evidence>
<feature type="compositionally biased region" description="Gly residues" evidence="3">
    <location>
        <begin position="557"/>
        <end position="573"/>
    </location>
</feature>
<dbReference type="FunFam" id="3.10.450.50:FF:000003">
    <property type="entry name" value="Nuclear transport factor 2 family protein"/>
    <property type="match status" value="1"/>
</dbReference>
<evidence type="ECO:0000256" key="1">
    <source>
        <dbReference type="ARBA" id="ARBA00022884"/>
    </source>
</evidence>
<keyword evidence="7" id="KW-1185">Reference proteome</keyword>
<evidence type="ECO:0000313" key="7">
    <source>
        <dbReference type="Proteomes" id="UP000664534"/>
    </source>
</evidence>
<dbReference type="Pfam" id="PF02136">
    <property type="entry name" value="NTF2"/>
    <property type="match status" value="1"/>
</dbReference>
<feature type="domain" description="RRM" evidence="4">
    <location>
        <begin position="448"/>
        <end position="516"/>
    </location>
</feature>
<feature type="region of interest" description="Disordered" evidence="3">
    <location>
        <begin position="521"/>
        <end position="573"/>
    </location>
</feature>
<evidence type="ECO:0000256" key="3">
    <source>
        <dbReference type="SAM" id="MobiDB-lite"/>
    </source>
</evidence>
<dbReference type="GO" id="GO:0003729">
    <property type="term" value="F:mRNA binding"/>
    <property type="evidence" value="ECO:0007669"/>
    <property type="project" value="TreeGrafter"/>
</dbReference>
<dbReference type="InterPro" id="IPR000504">
    <property type="entry name" value="RRM_dom"/>
</dbReference>
<evidence type="ECO:0000259" key="5">
    <source>
        <dbReference type="PROSITE" id="PS50177"/>
    </source>
</evidence>
<reference evidence="6" key="1">
    <citation type="submission" date="2021-03" db="EMBL/GenBank/DDBJ databases">
        <authorList>
            <person name="Tagirdzhanova G."/>
        </authorList>
    </citation>
    <scope>NUCLEOTIDE SEQUENCE</scope>
</reference>
<dbReference type="AlphaFoldDB" id="A0A8H3IGB2"/>
<feature type="region of interest" description="Disordered" evidence="3">
    <location>
        <begin position="195"/>
        <end position="234"/>
    </location>
</feature>
<organism evidence="6 7">
    <name type="scientific">Imshaugia aleurites</name>
    <dbReference type="NCBI Taxonomy" id="172621"/>
    <lineage>
        <taxon>Eukaryota</taxon>
        <taxon>Fungi</taxon>
        <taxon>Dikarya</taxon>
        <taxon>Ascomycota</taxon>
        <taxon>Pezizomycotina</taxon>
        <taxon>Lecanoromycetes</taxon>
        <taxon>OSLEUM clade</taxon>
        <taxon>Lecanoromycetidae</taxon>
        <taxon>Lecanorales</taxon>
        <taxon>Lecanorineae</taxon>
        <taxon>Parmeliaceae</taxon>
        <taxon>Imshaugia</taxon>
    </lineage>
</organism>
<keyword evidence="1 2" id="KW-0694">RNA-binding</keyword>
<comment type="caution">
    <text evidence="6">The sequence shown here is derived from an EMBL/GenBank/DDBJ whole genome shotgun (WGS) entry which is preliminary data.</text>
</comment>
<evidence type="ECO:0000256" key="2">
    <source>
        <dbReference type="PROSITE-ProRule" id="PRU00176"/>
    </source>
</evidence>
<feature type="region of interest" description="Disordered" evidence="3">
    <location>
        <begin position="1"/>
        <end position="65"/>
    </location>
</feature>
<dbReference type="InterPro" id="IPR018222">
    <property type="entry name" value="Nuclear_transport_factor_2_euk"/>
</dbReference>
<dbReference type="SUPFAM" id="SSF54427">
    <property type="entry name" value="NTF2-like"/>
    <property type="match status" value="1"/>
</dbReference>
<dbReference type="PROSITE" id="PS50102">
    <property type="entry name" value="RRM"/>
    <property type="match status" value="1"/>
</dbReference>
<dbReference type="PANTHER" id="PTHR10693">
    <property type="entry name" value="RAS GTPASE-ACTIVATING PROTEIN-BINDING PROTEIN"/>
    <property type="match status" value="1"/>
</dbReference>
<dbReference type="InterPro" id="IPR035979">
    <property type="entry name" value="RBD_domain_sf"/>
</dbReference>
<dbReference type="InterPro" id="IPR032710">
    <property type="entry name" value="NTF2-like_dom_sf"/>
</dbReference>
<protein>
    <recommendedName>
        <fullName evidence="8">NTF2 and RRM domain-containing protein</fullName>
    </recommendedName>
</protein>
<feature type="region of interest" description="Disordered" evidence="3">
    <location>
        <begin position="301"/>
        <end position="351"/>
    </location>
</feature>
<dbReference type="PROSITE" id="PS50177">
    <property type="entry name" value="NTF2_DOMAIN"/>
    <property type="match status" value="1"/>
</dbReference>
<sequence length="573" mass="60808">MAADSKTVNGNYGAQYPYGQSESFVPPQDLNASNGNTPAGMSGEDVAATTVPTSSEPTAAGETNKAPSKDEVGWYFVESYYTTLSKNPETLYLYYNKRSQFVSGVETQKVDVSVGQRAINDRIKQLDFHDCKVRVSNVDSQESFKNIVVQVIGEISNKAAAHRKFVQTFVLAEQPKGYFVLNDIFRYILEDEEEEMENGEVLEETAPTQSHEPEPVPTTLTSSADPVQQEHDAEQIDRKLEEEVLQNPASDVDLPTDTTPANGHTPAEAVDVAENASAAAPAVKEADEEIADAPEQATEIAVIEDEPQPQPEKPRDPDPTPIASPAKPAKAAPVESAASTTPAAPPKPAAPKTWANLVAANRVAAPAVPNGASSNTSTITPPAPQHKAAPSSTNRSVTPPTSANEDAPAKTQLNGNSGWQMAGSDNSKKQGRQHSRSVSGSQDNVLGYVKNVTDKVDASILKTTLAQYGKLVYFDVSRPKNCAFVEFVDAAAYNAAVAANPHSIGGEQIYVEERRPRANAYGGNYAGRGGMRGGRTGNEGRPGGSQGRGNFAKDGGRGGYRGGRGGRGQPQAA</sequence>
<gene>
    <name evidence="6" type="ORF">IMSHALPRED_000361</name>
</gene>
<feature type="compositionally biased region" description="Polar residues" evidence="3">
    <location>
        <begin position="1"/>
        <end position="23"/>
    </location>
</feature>
<feature type="compositionally biased region" description="Polar residues" evidence="3">
    <location>
        <begin position="30"/>
        <end position="39"/>
    </location>
</feature>
<feature type="compositionally biased region" description="Polar residues" evidence="3">
    <location>
        <begin position="411"/>
        <end position="425"/>
    </location>
</feature>
<dbReference type="Gene3D" id="3.30.70.330">
    <property type="match status" value="1"/>
</dbReference>
<dbReference type="OrthoDB" id="339151at2759"/>
<dbReference type="GO" id="GO:0016579">
    <property type="term" value="P:protein deubiquitination"/>
    <property type="evidence" value="ECO:0007669"/>
    <property type="project" value="TreeGrafter"/>
</dbReference>
<dbReference type="SMART" id="SM00360">
    <property type="entry name" value="RRM"/>
    <property type="match status" value="1"/>
</dbReference>
<dbReference type="CDD" id="cd00780">
    <property type="entry name" value="NTF2"/>
    <property type="match status" value="1"/>
</dbReference>
<dbReference type="InterPro" id="IPR002075">
    <property type="entry name" value="NTF2_dom"/>
</dbReference>
<dbReference type="Gene3D" id="3.10.450.50">
    <property type="match status" value="1"/>
</dbReference>
<dbReference type="GO" id="GO:0034517">
    <property type="term" value="P:ribophagy"/>
    <property type="evidence" value="ECO:0007669"/>
    <property type="project" value="TreeGrafter"/>
</dbReference>
<feature type="compositionally biased region" description="Gly residues" evidence="3">
    <location>
        <begin position="524"/>
        <end position="547"/>
    </location>
</feature>
<dbReference type="InterPro" id="IPR039539">
    <property type="entry name" value="Ras_GTPase_bind_prot"/>
</dbReference>
<dbReference type="InterPro" id="IPR012677">
    <property type="entry name" value="Nucleotide-bd_a/b_plait_sf"/>
</dbReference>
<dbReference type="Proteomes" id="UP000664534">
    <property type="component" value="Unassembled WGS sequence"/>
</dbReference>
<dbReference type="CDD" id="cd00590">
    <property type="entry name" value="RRM_SF"/>
    <property type="match status" value="1"/>
</dbReference>
<dbReference type="EMBL" id="CAJPDT010000010">
    <property type="protein sequence ID" value="CAF9912609.1"/>
    <property type="molecule type" value="Genomic_DNA"/>
</dbReference>
<evidence type="ECO:0000313" key="6">
    <source>
        <dbReference type="EMBL" id="CAF9912609.1"/>
    </source>
</evidence>
<dbReference type="GO" id="GO:0005829">
    <property type="term" value="C:cytosol"/>
    <property type="evidence" value="ECO:0007669"/>
    <property type="project" value="TreeGrafter"/>
</dbReference>